<dbReference type="EMBL" id="JADEXQ010000102">
    <property type="protein sequence ID" value="MBE9032393.1"/>
    <property type="molecule type" value="Genomic_DNA"/>
</dbReference>
<evidence type="ECO:0000313" key="2">
    <source>
        <dbReference type="EMBL" id="MBE9032393.1"/>
    </source>
</evidence>
<dbReference type="Proteomes" id="UP000625316">
    <property type="component" value="Unassembled WGS sequence"/>
</dbReference>
<accession>A0A928VRE6</accession>
<feature type="transmembrane region" description="Helical" evidence="1">
    <location>
        <begin position="31"/>
        <end position="47"/>
    </location>
</feature>
<dbReference type="AlphaFoldDB" id="A0A928VRE6"/>
<sequence>MNIRFAIACFFILFGLAQFWGWMQQFSLEQPIFVLGGLLLAIASNFNRRAAFPFDLLHQWLEQRSTQTTDTSAGE</sequence>
<evidence type="ECO:0000256" key="1">
    <source>
        <dbReference type="SAM" id="Phobius"/>
    </source>
</evidence>
<comment type="caution">
    <text evidence="2">The sequence shown here is derived from an EMBL/GenBank/DDBJ whole genome shotgun (WGS) entry which is preliminary data.</text>
</comment>
<organism evidence="2 3">
    <name type="scientific">Romeriopsis navalis LEGE 11480</name>
    <dbReference type="NCBI Taxonomy" id="2777977"/>
    <lineage>
        <taxon>Bacteria</taxon>
        <taxon>Bacillati</taxon>
        <taxon>Cyanobacteriota</taxon>
        <taxon>Cyanophyceae</taxon>
        <taxon>Leptolyngbyales</taxon>
        <taxon>Leptolyngbyaceae</taxon>
        <taxon>Romeriopsis</taxon>
        <taxon>Romeriopsis navalis</taxon>
    </lineage>
</organism>
<name>A0A928VRE6_9CYAN</name>
<keyword evidence="1" id="KW-0812">Transmembrane</keyword>
<protein>
    <submittedName>
        <fullName evidence="2">Uncharacterized protein</fullName>
    </submittedName>
</protein>
<keyword evidence="3" id="KW-1185">Reference proteome</keyword>
<proteinExistence type="predicted"/>
<reference evidence="2" key="1">
    <citation type="submission" date="2020-10" db="EMBL/GenBank/DDBJ databases">
        <authorList>
            <person name="Castelo-Branco R."/>
            <person name="Eusebio N."/>
            <person name="Adriana R."/>
            <person name="Vieira A."/>
            <person name="Brugerolle De Fraissinette N."/>
            <person name="Rezende De Castro R."/>
            <person name="Schneider M.P."/>
            <person name="Vasconcelos V."/>
            <person name="Leao P.N."/>
        </authorList>
    </citation>
    <scope>NUCLEOTIDE SEQUENCE</scope>
    <source>
        <strain evidence="2">LEGE 11480</strain>
    </source>
</reference>
<gene>
    <name evidence="2" type="ORF">IQ266_21885</name>
</gene>
<evidence type="ECO:0000313" key="3">
    <source>
        <dbReference type="Proteomes" id="UP000625316"/>
    </source>
</evidence>
<keyword evidence="1" id="KW-1133">Transmembrane helix</keyword>
<keyword evidence="1" id="KW-0472">Membrane</keyword>
<dbReference type="RefSeq" id="WP_264327212.1">
    <property type="nucleotide sequence ID" value="NZ_JADEXQ010000102.1"/>
</dbReference>